<evidence type="ECO:0000256" key="6">
    <source>
        <dbReference type="RuleBase" id="RU362017"/>
    </source>
</evidence>
<dbReference type="Pfam" id="PF10415">
    <property type="entry name" value="FumaraseC_C"/>
    <property type="match status" value="1"/>
</dbReference>
<feature type="domain" description="Fumarase C C-terminal" evidence="8">
    <location>
        <begin position="414"/>
        <end position="466"/>
    </location>
</feature>
<dbReference type="EMBL" id="JBHSGF010000002">
    <property type="protein sequence ID" value="MFC4554346.1"/>
    <property type="molecule type" value="Genomic_DNA"/>
</dbReference>
<organism evidence="9 10">
    <name type="scientific">Georgenia faecalis</name>
    <dbReference type="NCBI Taxonomy" id="2483799"/>
    <lineage>
        <taxon>Bacteria</taxon>
        <taxon>Bacillati</taxon>
        <taxon>Actinomycetota</taxon>
        <taxon>Actinomycetes</taxon>
        <taxon>Micrococcales</taxon>
        <taxon>Bogoriellaceae</taxon>
        <taxon>Georgenia</taxon>
    </lineage>
</organism>
<dbReference type="GO" id="GO:0008797">
    <property type="term" value="F:aspartate ammonia-lyase activity"/>
    <property type="evidence" value="ECO:0007669"/>
    <property type="project" value="UniProtKB-EC"/>
</dbReference>
<keyword evidence="4 6" id="KW-0456">Lyase</keyword>
<dbReference type="RefSeq" id="WP_122824867.1">
    <property type="nucleotide sequence ID" value="NZ_CP033325.1"/>
</dbReference>
<dbReference type="InterPro" id="IPR008948">
    <property type="entry name" value="L-Aspartase-like"/>
</dbReference>
<evidence type="ECO:0000256" key="3">
    <source>
        <dbReference type="ARBA" id="ARBA00016146"/>
    </source>
</evidence>
<dbReference type="Gene3D" id="1.10.275.10">
    <property type="entry name" value="Fumarase/aspartase (N-terminal domain)"/>
    <property type="match status" value="1"/>
</dbReference>
<evidence type="ECO:0000259" key="7">
    <source>
        <dbReference type="Pfam" id="PF00206"/>
    </source>
</evidence>
<dbReference type="PROSITE" id="PS00163">
    <property type="entry name" value="FUMARATE_LYASES"/>
    <property type="match status" value="1"/>
</dbReference>
<dbReference type="NCBIfam" id="TIGR00839">
    <property type="entry name" value="aspA"/>
    <property type="match status" value="1"/>
</dbReference>
<dbReference type="InterPro" id="IPR004708">
    <property type="entry name" value="ApsA"/>
</dbReference>
<keyword evidence="10" id="KW-1185">Reference proteome</keyword>
<evidence type="ECO:0000256" key="2">
    <source>
        <dbReference type="ARBA" id="ARBA00012992"/>
    </source>
</evidence>
<comment type="similarity">
    <text evidence="1 6">Belongs to the class-II fumarase/aspartase family. Aspartase subfamily.</text>
</comment>
<accession>A0ABV9D7E7</accession>
<dbReference type="Proteomes" id="UP001595955">
    <property type="component" value="Unassembled WGS sequence"/>
</dbReference>
<comment type="catalytic activity">
    <reaction evidence="6">
        <text>L-aspartate = fumarate + NH4(+)</text>
        <dbReference type="Rhea" id="RHEA:16601"/>
        <dbReference type="ChEBI" id="CHEBI:28938"/>
        <dbReference type="ChEBI" id="CHEBI:29806"/>
        <dbReference type="ChEBI" id="CHEBI:29991"/>
        <dbReference type="EC" id="4.3.1.1"/>
    </reaction>
</comment>
<dbReference type="InterPro" id="IPR022761">
    <property type="entry name" value="Fumarate_lyase_N"/>
</dbReference>
<evidence type="ECO:0000313" key="10">
    <source>
        <dbReference type="Proteomes" id="UP001595955"/>
    </source>
</evidence>
<name>A0ABV9D7E7_9MICO</name>
<dbReference type="PANTHER" id="PTHR42696:SF2">
    <property type="entry name" value="ASPARTATE AMMONIA-LYASE"/>
    <property type="match status" value="1"/>
</dbReference>
<evidence type="ECO:0000313" key="9">
    <source>
        <dbReference type="EMBL" id="MFC4554346.1"/>
    </source>
</evidence>
<protein>
    <recommendedName>
        <fullName evidence="3 5">Aspartate ammonia-lyase</fullName>
        <shortName evidence="6">Aspartase</shortName>
        <ecNumber evidence="2 5">4.3.1.1</ecNumber>
    </recommendedName>
</protein>
<dbReference type="InterPro" id="IPR020557">
    <property type="entry name" value="Fumarate_lyase_CS"/>
</dbReference>
<reference evidence="10" key="1">
    <citation type="journal article" date="2019" name="Int. J. Syst. Evol. Microbiol.">
        <title>The Global Catalogue of Microorganisms (GCM) 10K type strain sequencing project: providing services to taxonomists for standard genome sequencing and annotation.</title>
        <authorList>
            <consortium name="The Broad Institute Genomics Platform"/>
            <consortium name="The Broad Institute Genome Sequencing Center for Infectious Disease"/>
            <person name="Wu L."/>
            <person name="Ma J."/>
        </authorList>
    </citation>
    <scope>NUCLEOTIDE SEQUENCE [LARGE SCALE GENOMIC DNA]</scope>
    <source>
        <strain evidence="10">JCM 3369</strain>
    </source>
</reference>
<dbReference type="SUPFAM" id="SSF48557">
    <property type="entry name" value="L-aspartase-like"/>
    <property type="match status" value="1"/>
</dbReference>
<dbReference type="Pfam" id="PF00206">
    <property type="entry name" value="Lyase_1"/>
    <property type="match status" value="1"/>
</dbReference>
<evidence type="ECO:0000259" key="8">
    <source>
        <dbReference type="Pfam" id="PF10415"/>
    </source>
</evidence>
<dbReference type="InterPro" id="IPR024083">
    <property type="entry name" value="Fumarase/histidase_N"/>
</dbReference>
<evidence type="ECO:0000256" key="4">
    <source>
        <dbReference type="ARBA" id="ARBA00023239"/>
    </source>
</evidence>
<sequence>MTPQAGTTRTEEDLLGRREVPAEAYYGIHTLRAAENFRLSHQAVSDVPALVRAIVAVKKASALANRDLRTVPAEVADAVVAACDDVLAGGRCLDQFPVDLFQGGAGTSVNMNANEVIANLALERLGLPKGRYDVVNPNDHVNRSQSTNDAFPTALRLAVYGVVEDLKGVVGTLVDALAAKGEEFAHVLKMGRTQLQDAVPMTLGQEFAAFAALLTEEIRHLERSQHLLLEVNLGATAIGTGLNAPQGYAERAVARLAEVTGLPVVPADDLIEATSDAGAYVSMHTAVKRVAVKLGKICNDLRLLSSGPRAGLGEISLPELQAGSSIMPAKVNPVIPEVVNQVCFKVIGNDVTVSMAAEAGQLQLNVMEPVIAQALFESVSLLTRACVTLRDLCITGVRANEEVCRAYVMRSIGLVTYLNPIIGHHNGDLVGRECARSGRSVREVVLERGLLTEAQLDDLLSVENLLRPRYRGPLYGEDPELAVGGPDGSD</sequence>
<dbReference type="CDD" id="cd01357">
    <property type="entry name" value="Aspartase"/>
    <property type="match status" value="1"/>
</dbReference>
<dbReference type="NCBIfam" id="NF008909">
    <property type="entry name" value="PRK12273.1"/>
    <property type="match status" value="1"/>
</dbReference>
<feature type="domain" description="Fumarate lyase N-terminal" evidence="7">
    <location>
        <begin position="16"/>
        <end position="348"/>
    </location>
</feature>
<evidence type="ECO:0000256" key="1">
    <source>
        <dbReference type="ARBA" id="ARBA00005596"/>
    </source>
</evidence>
<dbReference type="InterPro" id="IPR000362">
    <property type="entry name" value="Fumarate_lyase_fam"/>
</dbReference>
<dbReference type="InterPro" id="IPR051546">
    <property type="entry name" value="Aspartate_Ammonia-Lyase"/>
</dbReference>
<dbReference type="EC" id="4.3.1.1" evidence="2 5"/>
<dbReference type="Gene3D" id="1.10.40.30">
    <property type="entry name" value="Fumarase/aspartase (C-terminal domain)"/>
    <property type="match status" value="1"/>
</dbReference>
<proteinExistence type="inferred from homology"/>
<dbReference type="PANTHER" id="PTHR42696">
    <property type="entry name" value="ASPARTATE AMMONIA-LYASE"/>
    <property type="match status" value="1"/>
</dbReference>
<evidence type="ECO:0000256" key="5">
    <source>
        <dbReference type="NCBIfam" id="TIGR00839"/>
    </source>
</evidence>
<dbReference type="PRINTS" id="PR00145">
    <property type="entry name" value="ARGSUCLYASE"/>
</dbReference>
<comment type="caution">
    <text evidence="9">The sequence shown here is derived from an EMBL/GenBank/DDBJ whole genome shotgun (WGS) entry which is preliminary data.</text>
</comment>
<gene>
    <name evidence="9" type="primary">aspA</name>
    <name evidence="9" type="ORF">ACFO3F_03710</name>
</gene>
<dbReference type="Gene3D" id="1.20.200.10">
    <property type="entry name" value="Fumarase/aspartase (Central domain)"/>
    <property type="match status" value="1"/>
</dbReference>
<dbReference type="InterPro" id="IPR018951">
    <property type="entry name" value="Fumarase_C_C"/>
</dbReference>
<dbReference type="PRINTS" id="PR00149">
    <property type="entry name" value="FUMRATELYASE"/>
</dbReference>